<comment type="caution">
    <text evidence="2">The sequence shown here is derived from an EMBL/GenBank/DDBJ whole genome shotgun (WGS) entry which is preliminary data.</text>
</comment>
<keyword evidence="1" id="KW-0472">Membrane</keyword>
<feature type="transmembrane region" description="Helical" evidence="1">
    <location>
        <begin position="210"/>
        <end position="229"/>
    </location>
</feature>
<dbReference type="Proteomes" id="UP000175706">
    <property type="component" value="Unassembled WGS sequence"/>
</dbReference>
<reference evidence="2 3" key="1">
    <citation type="submission" date="2016-05" db="EMBL/GenBank/DDBJ databases">
        <title>Bacillus thuringiensis and Bacillus weihenstephanensis as novel biocontrol agents of wilt causing Verticillium species.</title>
        <authorList>
            <person name="Hollensteiner J."/>
            <person name="Wemheuer F."/>
            <person name="Harting R."/>
            <person name="Kolarzyk A."/>
            <person name="Diaz-Valerio S."/>
            <person name="Poehlein A."/>
            <person name="Brzuszkiewicz E."/>
            <person name="Nesemann K."/>
            <person name="Braus-Stromeyer S."/>
            <person name="Braus G."/>
            <person name="Daniel R."/>
            <person name="Liesegang H."/>
        </authorList>
    </citation>
    <scope>NUCLEOTIDE SEQUENCE [LARGE SCALE GENOMIC DNA]</scope>
    <source>
        <strain evidence="2 3">GOE8</strain>
    </source>
</reference>
<dbReference type="PATRIC" id="fig|86662.25.peg.5182"/>
<proteinExistence type="predicted"/>
<feature type="transmembrane region" description="Helical" evidence="1">
    <location>
        <begin position="12"/>
        <end position="32"/>
    </location>
</feature>
<feature type="transmembrane region" description="Helical" evidence="1">
    <location>
        <begin position="84"/>
        <end position="113"/>
    </location>
</feature>
<evidence type="ECO:0000313" key="3">
    <source>
        <dbReference type="Proteomes" id="UP000175706"/>
    </source>
</evidence>
<feature type="transmembrane region" description="Helical" evidence="1">
    <location>
        <begin position="44"/>
        <end position="63"/>
    </location>
</feature>
<feature type="transmembrane region" description="Helical" evidence="1">
    <location>
        <begin position="119"/>
        <end position="141"/>
    </location>
</feature>
<gene>
    <name evidence="2" type="ORF">BWGOE8_50540</name>
</gene>
<protein>
    <recommendedName>
        <fullName evidence="4">DUF3169 domain-containing protein</fullName>
    </recommendedName>
</protein>
<evidence type="ECO:0000313" key="2">
    <source>
        <dbReference type="EMBL" id="OFD71784.1"/>
    </source>
</evidence>
<dbReference type="AlphaFoldDB" id="A0A1E8B0G3"/>
<keyword evidence="1" id="KW-1133">Transmembrane helix</keyword>
<dbReference type="InterPro" id="IPR021509">
    <property type="entry name" value="DUF3169"/>
</dbReference>
<feature type="transmembrane region" description="Helical" evidence="1">
    <location>
        <begin position="184"/>
        <end position="204"/>
    </location>
</feature>
<dbReference type="RefSeq" id="WP_070145385.1">
    <property type="nucleotide sequence ID" value="NZ_LXLT01000067.1"/>
</dbReference>
<evidence type="ECO:0008006" key="4">
    <source>
        <dbReference type="Google" id="ProtNLM"/>
    </source>
</evidence>
<sequence length="237" mass="26679">MEMGSKGNGKMTAILKLLVGAVCGGFIGYVVGDIATAGTSKISPVISTVMVSVFGAIAIYYIWKRTRALAQTKDEEENVKGRRLGIVLIYLRVMEIVIPSWFVCSVIAFYRTYTGEGNLFFVSVSTVASAVCFIAITWLGFVMRKKYNNLYPEQSVTYSQSMEMWAKNADEGQKQIVHEAGYKAYQYTNMTLVCAWFAAIAYALLDGKDFFMVIMISFVWVLHVGTYMYEMHKKMIY</sequence>
<name>A0A1E8B0G3_BACMY</name>
<evidence type="ECO:0000256" key="1">
    <source>
        <dbReference type="SAM" id="Phobius"/>
    </source>
</evidence>
<dbReference type="EMBL" id="LXLT01000067">
    <property type="protein sequence ID" value="OFD71784.1"/>
    <property type="molecule type" value="Genomic_DNA"/>
</dbReference>
<organism evidence="2 3">
    <name type="scientific">Bacillus mycoides</name>
    <dbReference type="NCBI Taxonomy" id="1405"/>
    <lineage>
        <taxon>Bacteria</taxon>
        <taxon>Bacillati</taxon>
        <taxon>Bacillota</taxon>
        <taxon>Bacilli</taxon>
        <taxon>Bacillales</taxon>
        <taxon>Bacillaceae</taxon>
        <taxon>Bacillus</taxon>
        <taxon>Bacillus cereus group</taxon>
    </lineage>
</organism>
<dbReference type="Pfam" id="PF11368">
    <property type="entry name" value="DUF3169"/>
    <property type="match status" value="1"/>
</dbReference>
<keyword evidence="1" id="KW-0812">Transmembrane</keyword>
<accession>A0A1E8B0G3</accession>